<dbReference type="GO" id="GO:0006281">
    <property type="term" value="P:DNA repair"/>
    <property type="evidence" value="ECO:0007669"/>
    <property type="project" value="InterPro"/>
</dbReference>
<organism evidence="3 4">
    <name type="scientific">Solitalea koreensis</name>
    <dbReference type="NCBI Taxonomy" id="543615"/>
    <lineage>
        <taxon>Bacteria</taxon>
        <taxon>Pseudomonadati</taxon>
        <taxon>Bacteroidota</taxon>
        <taxon>Sphingobacteriia</taxon>
        <taxon>Sphingobacteriales</taxon>
        <taxon>Sphingobacteriaceae</taxon>
        <taxon>Solitalea</taxon>
    </lineage>
</organism>
<dbReference type="RefSeq" id="WP_142604023.1">
    <property type="nucleotide sequence ID" value="NZ_FXSZ01000006.1"/>
</dbReference>
<dbReference type="GO" id="GO:0009294">
    <property type="term" value="P:DNA-mediated transformation"/>
    <property type="evidence" value="ECO:0007669"/>
    <property type="project" value="InterPro"/>
</dbReference>
<protein>
    <submittedName>
        <fullName evidence="3">DNA processing protein</fullName>
    </submittedName>
</protein>
<proteinExistence type="inferred from homology"/>
<accession>A0A521D926</accession>
<dbReference type="InterPro" id="IPR010994">
    <property type="entry name" value="RuvA_2-like"/>
</dbReference>
<dbReference type="Pfam" id="PF02481">
    <property type="entry name" value="DNA_processg_A"/>
    <property type="match status" value="1"/>
</dbReference>
<reference evidence="3 4" key="1">
    <citation type="submission" date="2017-05" db="EMBL/GenBank/DDBJ databases">
        <authorList>
            <person name="Varghese N."/>
            <person name="Submissions S."/>
        </authorList>
    </citation>
    <scope>NUCLEOTIDE SEQUENCE [LARGE SCALE GENOMIC DNA]</scope>
    <source>
        <strain evidence="3 4">DSM 21342</strain>
    </source>
</reference>
<feature type="domain" description="Helix-hairpin-helix DNA-binding motif class 1" evidence="2">
    <location>
        <begin position="7"/>
        <end position="26"/>
    </location>
</feature>
<dbReference type="Pfam" id="PF14520">
    <property type="entry name" value="HHH_5"/>
    <property type="match status" value="1"/>
</dbReference>
<comment type="similarity">
    <text evidence="1">Belongs to the DprA/Smf family.</text>
</comment>
<dbReference type="GO" id="GO:0003677">
    <property type="term" value="F:DNA binding"/>
    <property type="evidence" value="ECO:0007669"/>
    <property type="project" value="InterPro"/>
</dbReference>
<dbReference type="Gene3D" id="1.10.10.10">
    <property type="entry name" value="Winged helix-like DNA-binding domain superfamily/Winged helix DNA-binding domain"/>
    <property type="match status" value="1"/>
</dbReference>
<dbReference type="EMBL" id="FXSZ01000006">
    <property type="protein sequence ID" value="SMO68173.1"/>
    <property type="molecule type" value="Genomic_DNA"/>
</dbReference>
<dbReference type="PANTHER" id="PTHR43022:SF1">
    <property type="entry name" value="PROTEIN SMF"/>
    <property type="match status" value="1"/>
</dbReference>
<evidence type="ECO:0000313" key="4">
    <source>
        <dbReference type="Proteomes" id="UP000315971"/>
    </source>
</evidence>
<gene>
    <name evidence="3" type="ORF">SAMN06265350_10682</name>
</gene>
<dbReference type="Gene3D" id="3.40.50.450">
    <property type="match status" value="1"/>
</dbReference>
<evidence type="ECO:0000256" key="1">
    <source>
        <dbReference type="ARBA" id="ARBA00006525"/>
    </source>
</evidence>
<dbReference type="SUPFAM" id="SSF47781">
    <property type="entry name" value="RuvA domain 2-like"/>
    <property type="match status" value="1"/>
</dbReference>
<dbReference type="SMART" id="SM00278">
    <property type="entry name" value="HhH1"/>
    <property type="match status" value="2"/>
</dbReference>
<dbReference type="InterPro" id="IPR057666">
    <property type="entry name" value="DrpA_SLOG"/>
</dbReference>
<dbReference type="AlphaFoldDB" id="A0A521D926"/>
<dbReference type="InterPro" id="IPR036390">
    <property type="entry name" value="WH_DNA-bd_sf"/>
</dbReference>
<dbReference type="OrthoDB" id="9785707at2"/>
<dbReference type="PANTHER" id="PTHR43022">
    <property type="entry name" value="PROTEIN SMF"/>
    <property type="match status" value="1"/>
</dbReference>
<dbReference type="InterPro" id="IPR036388">
    <property type="entry name" value="WH-like_DNA-bd_sf"/>
</dbReference>
<keyword evidence="4" id="KW-1185">Reference proteome</keyword>
<evidence type="ECO:0000313" key="3">
    <source>
        <dbReference type="EMBL" id="SMO68173.1"/>
    </source>
</evidence>
<sequence length="365" mass="40295">MSKLYQIALTLLPGIGNVSAKNLLSYCGSAEGIFKTKKSQLLKIPGIGEKTIGVILNHKEYLVRAEEELKFVERYKINMLFFSSSSYPTRLKNCSDAPILLYSKGNIDFNRQKIINIVGTRDATAYGKDICRELIADLSKFNPIIVSGLAYGIDIAAHKEALRNNLSTVAVLGHGLDKIYPGGHRSVAEKMLENGGLLTEFMSQTKPDRENFPMRNRIIAGLCDATIVVEAKESGGALITADLANGYNRDVFAFPGNINEPSSSGCNELIKTNRAQLITSAADLEYYLAWEDKKAKKTTQNLLFFDFSSDEKIIYDLICENGPLSIDDLTAKVSISPGNISRSLLNLEFNSLLKQLPGKIFKKYS</sequence>
<dbReference type="InterPro" id="IPR041614">
    <property type="entry name" value="DprA_WH"/>
</dbReference>
<dbReference type="SUPFAM" id="SSF102405">
    <property type="entry name" value="MCP/YpsA-like"/>
    <property type="match status" value="1"/>
</dbReference>
<dbReference type="NCBIfam" id="TIGR00732">
    <property type="entry name" value="dprA"/>
    <property type="match status" value="1"/>
</dbReference>
<dbReference type="InterPro" id="IPR003583">
    <property type="entry name" value="Hlx-hairpin-Hlx_DNA-bd_motif"/>
</dbReference>
<dbReference type="SUPFAM" id="SSF46785">
    <property type="entry name" value="Winged helix' DNA-binding domain"/>
    <property type="match status" value="1"/>
</dbReference>
<evidence type="ECO:0000259" key="2">
    <source>
        <dbReference type="SMART" id="SM00278"/>
    </source>
</evidence>
<dbReference type="Proteomes" id="UP000315971">
    <property type="component" value="Unassembled WGS sequence"/>
</dbReference>
<dbReference type="InterPro" id="IPR003488">
    <property type="entry name" value="DprA"/>
</dbReference>
<feature type="domain" description="Helix-hairpin-helix DNA-binding motif class 1" evidence="2">
    <location>
        <begin position="39"/>
        <end position="58"/>
    </location>
</feature>
<dbReference type="Pfam" id="PF17782">
    <property type="entry name" value="WHD_DprA"/>
    <property type="match status" value="1"/>
</dbReference>
<name>A0A521D926_9SPHI</name>